<keyword evidence="8 14" id="KW-0249">Electron transport</keyword>
<comment type="function">
    <text evidence="12">Accessory subunit of the mitochondrial membrane respiratory chain NADH dehydrogenase (Complex I), that is believed not to be involved in catalysis. Complex I functions in the transfer of electrons from NADH to the respiratory chain. The immediate electron acceptor for the enzyme is believed to be ubiquinone. Involved in the interferon/all-trans-retinoic acid (IFN/RA) induced cell death. This apoptotic activity is inhibited by interaction with viral IRF1. Prevents the transactivation of STAT3 target genes. May play a role in CARD15-mediated innate mucosal responses and serve to regulate intestinal epithelial cell responses to microbes.</text>
</comment>
<dbReference type="PANTHER" id="PTHR12966:SF0">
    <property type="entry name" value="NADH DEHYDROGENASE [UBIQUINONE] 1 ALPHA SUBCOMPLEX SUBUNIT 13"/>
    <property type="match status" value="1"/>
</dbReference>
<dbReference type="PANTHER" id="PTHR12966">
    <property type="entry name" value="NADH DEHYDROGENASE UBIQUINONE 1 ALPHA SUBCOMPLEX SUBUNIT 13"/>
    <property type="match status" value="1"/>
</dbReference>
<reference evidence="16" key="1">
    <citation type="submission" date="2025-08" db="UniProtKB">
        <authorList>
            <consortium name="RefSeq"/>
        </authorList>
    </citation>
    <scope>IDENTIFICATION</scope>
    <source>
        <tissue evidence="16">Entire body</tissue>
    </source>
</reference>
<dbReference type="KEGG" id="apln:108739046"/>
<evidence type="ECO:0000256" key="12">
    <source>
        <dbReference type="ARBA" id="ARBA00045908"/>
    </source>
</evidence>
<keyword evidence="15" id="KW-1185">Reference proteome</keyword>
<evidence type="ECO:0000313" key="16">
    <source>
        <dbReference type="RefSeq" id="XP_018328231.1"/>
    </source>
</evidence>
<protein>
    <recommendedName>
        <fullName evidence="3 14">NADH dehydrogenase [ubiquinone] 1 alpha subcomplex subunit 13</fullName>
    </recommendedName>
</protein>
<dbReference type="GO" id="GO:0005743">
    <property type="term" value="C:mitochondrial inner membrane"/>
    <property type="evidence" value="ECO:0007669"/>
    <property type="project" value="UniProtKB-SubCell"/>
</dbReference>
<feature type="transmembrane region" description="Helical" evidence="14">
    <location>
        <begin position="35"/>
        <end position="56"/>
    </location>
</feature>
<organism evidence="15 16">
    <name type="scientific">Agrilus planipennis</name>
    <name type="common">Emerald ash borer</name>
    <name type="synonym">Agrilus marcopoli</name>
    <dbReference type="NCBI Taxonomy" id="224129"/>
    <lineage>
        <taxon>Eukaryota</taxon>
        <taxon>Metazoa</taxon>
        <taxon>Ecdysozoa</taxon>
        <taxon>Arthropoda</taxon>
        <taxon>Hexapoda</taxon>
        <taxon>Insecta</taxon>
        <taxon>Pterygota</taxon>
        <taxon>Neoptera</taxon>
        <taxon>Endopterygota</taxon>
        <taxon>Coleoptera</taxon>
        <taxon>Polyphaga</taxon>
        <taxon>Elateriformia</taxon>
        <taxon>Buprestoidea</taxon>
        <taxon>Buprestidae</taxon>
        <taxon>Agrilinae</taxon>
        <taxon>Agrilus</taxon>
    </lineage>
</organism>
<evidence type="ECO:0000256" key="10">
    <source>
        <dbReference type="ARBA" id="ARBA00023128"/>
    </source>
</evidence>
<dbReference type="GO" id="GO:0045271">
    <property type="term" value="C:respiratory chain complex I"/>
    <property type="evidence" value="ECO:0007669"/>
    <property type="project" value="UniProtKB-UniRule"/>
</dbReference>
<comment type="subcellular location">
    <subcellularLocation>
        <location evidence="1 14">Mitochondrion inner membrane</location>
        <topology evidence="1 14">Single-pass membrane protein</topology>
        <orientation evidence="1 14">Matrix side</orientation>
    </subcellularLocation>
</comment>
<comment type="similarity">
    <text evidence="2 14">Belongs to the complex I NDUFA13 subunit family.</text>
</comment>
<dbReference type="Pfam" id="PF06212">
    <property type="entry name" value="GRIM-19"/>
    <property type="match status" value="1"/>
</dbReference>
<evidence type="ECO:0000256" key="9">
    <source>
        <dbReference type="ARBA" id="ARBA00022989"/>
    </source>
</evidence>
<dbReference type="OrthoDB" id="3308at2759"/>
<accession>A0A1W4WWH2</accession>
<dbReference type="InParanoid" id="A0A1W4WWH2"/>
<dbReference type="InterPro" id="IPR009346">
    <property type="entry name" value="GRIM-19"/>
</dbReference>
<dbReference type="FunCoup" id="A0A1W4WWH2">
    <property type="interactions" value="911"/>
</dbReference>
<dbReference type="CTD" id="31578"/>
<gene>
    <name evidence="16" type="primary">LOC108739046</name>
</gene>
<dbReference type="STRING" id="224129.A0A1W4WWH2"/>
<evidence type="ECO:0000256" key="14">
    <source>
        <dbReference type="RuleBase" id="RU368034"/>
    </source>
</evidence>
<name>A0A1W4WWH2_AGRPL</name>
<evidence type="ECO:0000256" key="13">
    <source>
        <dbReference type="ARBA" id="ARBA00046797"/>
    </source>
</evidence>
<evidence type="ECO:0000256" key="8">
    <source>
        <dbReference type="ARBA" id="ARBA00022982"/>
    </source>
</evidence>
<sequence>MSFASTARRQDMPPPGGYKPIFYKRNPAKTYFSGYTWIAIYFGVTAVGVFAHYMNWKKVLRDDLERRSGNFAIFPLLLAERDREYLKQLRRNRDEEADLMKNVEGWEVGTWYGEPLYKTLPKGTLVEPTYWDYYVHASSKDYIKRAYLCLWS</sequence>
<proteinExistence type="inferred from homology"/>
<dbReference type="Proteomes" id="UP000192223">
    <property type="component" value="Unplaced"/>
</dbReference>
<evidence type="ECO:0000256" key="7">
    <source>
        <dbReference type="ARBA" id="ARBA00022792"/>
    </source>
</evidence>
<keyword evidence="10 14" id="KW-0496">Mitochondrion</keyword>
<evidence type="ECO:0000256" key="5">
    <source>
        <dbReference type="ARBA" id="ARBA00022660"/>
    </source>
</evidence>
<evidence type="ECO:0000256" key="11">
    <source>
        <dbReference type="ARBA" id="ARBA00023136"/>
    </source>
</evidence>
<dbReference type="GeneID" id="108739046"/>
<comment type="subunit">
    <text evidence="13">Complex I is composed of 45 different subunits. Interacts with CARD15, but not with CARD4. Interacts with STAT3, but not with STAT1, STAT2 and STAT5A. Interacts with OLFM4.</text>
</comment>
<evidence type="ECO:0000313" key="15">
    <source>
        <dbReference type="Proteomes" id="UP000192223"/>
    </source>
</evidence>
<keyword evidence="4 14" id="KW-0813">Transport</keyword>
<evidence type="ECO:0000256" key="3">
    <source>
        <dbReference type="ARBA" id="ARBA00018192"/>
    </source>
</evidence>
<dbReference type="AlphaFoldDB" id="A0A1W4WWH2"/>
<comment type="function">
    <text evidence="14">Complex I functions in the transfer of electrons from NADH to the respiratory chain. Accessory subunit of the mitochondrial membrane respiratory chain NADH dehydrogenase (Complex I), that is believed not to be involved in catalysis.</text>
</comment>
<evidence type="ECO:0000256" key="2">
    <source>
        <dbReference type="ARBA" id="ARBA00007312"/>
    </source>
</evidence>
<keyword evidence="6 14" id="KW-0812">Transmembrane</keyword>
<evidence type="ECO:0000256" key="1">
    <source>
        <dbReference type="ARBA" id="ARBA00004298"/>
    </source>
</evidence>
<evidence type="ECO:0000256" key="6">
    <source>
        <dbReference type="ARBA" id="ARBA00022692"/>
    </source>
</evidence>
<keyword evidence="5 14" id="KW-0679">Respiratory chain</keyword>
<evidence type="ECO:0000256" key="4">
    <source>
        <dbReference type="ARBA" id="ARBA00022448"/>
    </source>
</evidence>
<keyword evidence="11 14" id="KW-0472">Membrane</keyword>
<keyword evidence="7 14" id="KW-0999">Mitochondrion inner membrane</keyword>
<dbReference type="RefSeq" id="XP_018328231.1">
    <property type="nucleotide sequence ID" value="XM_018472729.2"/>
</dbReference>
<keyword evidence="9 14" id="KW-1133">Transmembrane helix</keyword>